<evidence type="ECO:0000256" key="1">
    <source>
        <dbReference type="SAM" id="MobiDB-lite"/>
    </source>
</evidence>
<dbReference type="AlphaFoldDB" id="A0A3N4IKY4"/>
<protein>
    <submittedName>
        <fullName evidence="2">Uncharacterized protein</fullName>
    </submittedName>
</protein>
<gene>
    <name evidence="2" type="ORF">BJ508DRAFT_301617</name>
</gene>
<evidence type="ECO:0000313" key="2">
    <source>
        <dbReference type="EMBL" id="RPA86805.1"/>
    </source>
</evidence>
<sequence>MHDLITRMLCCNTPVEFKSESSIFDPNSPTSSTSPASMVSPVSPKSPVSPASPSSPATPAPQAFPPLLTCPAYQPSQAFLSSPLTPFSPASPAPKPCLHAPCPHYHPTDTLDSNTAFHPCPDSNCNMMFCGPCLALNTSNTQGFFEHDNNFVQTPVEKEDRYENRVRGMGKDKVKEARRSSRFFP</sequence>
<feature type="compositionally biased region" description="Low complexity" evidence="1">
    <location>
        <begin position="28"/>
        <end position="55"/>
    </location>
</feature>
<dbReference type="Proteomes" id="UP000275078">
    <property type="component" value="Unassembled WGS sequence"/>
</dbReference>
<feature type="compositionally biased region" description="Basic and acidic residues" evidence="1">
    <location>
        <begin position="166"/>
        <end position="179"/>
    </location>
</feature>
<evidence type="ECO:0000313" key="3">
    <source>
        <dbReference type="Proteomes" id="UP000275078"/>
    </source>
</evidence>
<keyword evidence="3" id="KW-1185">Reference proteome</keyword>
<feature type="region of interest" description="Disordered" evidence="1">
    <location>
        <begin position="19"/>
        <end position="61"/>
    </location>
</feature>
<accession>A0A3N4IKY4</accession>
<proteinExistence type="predicted"/>
<organism evidence="2 3">
    <name type="scientific">Ascobolus immersus RN42</name>
    <dbReference type="NCBI Taxonomy" id="1160509"/>
    <lineage>
        <taxon>Eukaryota</taxon>
        <taxon>Fungi</taxon>
        <taxon>Dikarya</taxon>
        <taxon>Ascomycota</taxon>
        <taxon>Pezizomycotina</taxon>
        <taxon>Pezizomycetes</taxon>
        <taxon>Pezizales</taxon>
        <taxon>Ascobolaceae</taxon>
        <taxon>Ascobolus</taxon>
    </lineage>
</organism>
<name>A0A3N4IKY4_ASCIM</name>
<reference evidence="2 3" key="1">
    <citation type="journal article" date="2018" name="Nat. Ecol. Evol.">
        <title>Pezizomycetes genomes reveal the molecular basis of ectomycorrhizal truffle lifestyle.</title>
        <authorList>
            <person name="Murat C."/>
            <person name="Payen T."/>
            <person name="Noel B."/>
            <person name="Kuo A."/>
            <person name="Morin E."/>
            <person name="Chen J."/>
            <person name="Kohler A."/>
            <person name="Krizsan K."/>
            <person name="Balestrini R."/>
            <person name="Da Silva C."/>
            <person name="Montanini B."/>
            <person name="Hainaut M."/>
            <person name="Levati E."/>
            <person name="Barry K.W."/>
            <person name="Belfiori B."/>
            <person name="Cichocki N."/>
            <person name="Clum A."/>
            <person name="Dockter R.B."/>
            <person name="Fauchery L."/>
            <person name="Guy J."/>
            <person name="Iotti M."/>
            <person name="Le Tacon F."/>
            <person name="Lindquist E.A."/>
            <person name="Lipzen A."/>
            <person name="Malagnac F."/>
            <person name="Mello A."/>
            <person name="Molinier V."/>
            <person name="Miyauchi S."/>
            <person name="Poulain J."/>
            <person name="Riccioni C."/>
            <person name="Rubini A."/>
            <person name="Sitrit Y."/>
            <person name="Splivallo R."/>
            <person name="Traeger S."/>
            <person name="Wang M."/>
            <person name="Zifcakova L."/>
            <person name="Wipf D."/>
            <person name="Zambonelli A."/>
            <person name="Paolocci F."/>
            <person name="Nowrousian M."/>
            <person name="Ottonello S."/>
            <person name="Baldrian P."/>
            <person name="Spatafora J.W."/>
            <person name="Henrissat B."/>
            <person name="Nagy L.G."/>
            <person name="Aury J.M."/>
            <person name="Wincker P."/>
            <person name="Grigoriev I.V."/>
            <person name="Bonfante P."/>
            <person name="Martin F.M."/>
        </authorList>
    </citation>
    <scope>NUCLEOTIDE SEQUENCE [LARGE SCALE GENOMIC DNA]</scope>
    <source>
        <strain evidence="2 3">RN42</strain>
    </source>
</reference>
<feature type="region of interest" description="Disordered" evidence="1">
    <location>
        <begin position="166"/>
        <end position="185"/>
    </location>
</feature>
<dbReference type="EMBL" id="ML119648">
    <property type="protein sequence ID" value="RPA86805.1"/>
    <property type="molecule type" value="Genomic_DNA"/>
</dbReference>